<dbReference type="GO" id="GO:0046872">
    <property type="term" value="F:metal ion binding"/>
    <property type="evidence" value="ECO:0007669"/>
    <property type="project" value="UniProtKB-KW"/>
</dbReference>
<evidence type="ECO:0000256" key="4">
    <source>
        <dbReference type="ARBA" id="ARBA00022964"/>
    </source>
</evidence>
<evidence type="ECO:0000313" key="9">
    <source>
        <dbReference type="Proteomes" id="UP000008144"/>
    </source>
</evidence>
<dbReference type="HOGENOM" id="CLU_132984_0_0_1"/>
<evidence type="ECO:0000256" key="1">
    <source>
        <dbReference type="ARBA" id="ARBA00001954"/>
    </source>
</evidence>
<keyword evidence="5" id="KW-0560">Oxidoreductase</keyword>
<reference evidence="9" key="1">
    <citation type="journal article" date="2002" name="Science">
        <title>The draft genome of Ciona intestinalis: insights into chordate and vertebrate origins.</title>
        <authorList>
            <person name="Dehal P."/>
            <person name="Satou Y."/>
            <person name="Campbell R.K."/>
            <person name="Chapman J."/>
            <person name="Degnan B."/>
            <person name="De Tomaso A."/>
            <person name="Davidson B."/>
            <person name="Di Gregorio A."/>
            <person name="Gelpke M."/>
            <person name="Goodstein D.M."/>
            <person name="Harafuji N."/>
            <person name="Hastings K.E."/>
            <person name="Ho I."/>
            <person name="Hotta K."/>
            <person name="Huang W."/>
            <person name="Kawashima T."/>
            <person name="Lemaire P."/>
            <person name="Martinez D."/>
            <person name="Meinertzhagen I.A."/>
            <person name="Necula S."/>
            <person name="Nonaka M."/>
            <person name="Putnam N."/>
            <person name="Rash S."/>
            <person name="Saiga H."/>
            <person name="Satake M."/>
            <person name="Terry A."/>
            <person name="Yamada L."/>
            <person name="Wang H.G."/>
            <person name="Awazu S."/>
            <person name="Azumi K."/>
            <person name="Boore J."/>
            <person name="Branno M."/>
            <person name="Chin-Bow S."/>
            <person name="DeSantis R."/>
            <person name="Doyle S."/>
            <person name="Francino P."/>
            <person name="Keys D.N."/>
            <person name="Haga S."/>
            <person name="Hayashi H."/>
            <person name="Hino K."/>
            <person name="Imai K.S."/>
            <person name="Inaba K."/>
            <person name="Kano S."/>
            <person name="Kobayashi K."/>
            <person name="Kobayashi M."/>
            <person name="Lee B.I."/>
            <person name="Makabe K.W."/>
            <person name="Manohar C."/>
            <person name="Matassi G."/>
            <person name="Medina M."/>
            <person name="Mochizuki Y."/>
            <person name="Mount S."/>
            <person name="Morishita T."/>
            <person name="Miura S."/>
            <person name="Nakayama A."/>
            <person name="Nishizaka S."/>
            <person name="Nomoto H."/>
            <person name="Ohta F."/>
            <person name="Oishi K."/>
            <person name="Rigoutsos I."/>
            <person name="Sano M."/>
            <person name="Sasaki A."/>
            <person name="Sasakura Y."/>
            <person name="Shoguchi E."/>
            <person name="Shin-i T."/>
            <person name="Spagnuolo A."/>
            <person name="Stainier D."/>
            <person name="Suzuki M.M."/>
            <person name="Tassy O."/>
            <person name="Takatori N."/>
            <person name="Tokuoka M."/>
            <person name="Yagi K."/>
            <person name="Yoshizaki F."/>
            <person name="Wada S."/>
            <person name="Zhang C."/>
            <person name="Hyatt P.D."/>
            <person name="Larimer F."/>
            <person name="Detter C."/>
            <person name="Doggett N."/>
            <person name="Glavina T."/>
            <person name="Hawkins T."/>
            <person name="Richardson P."/>
            <person name="Lucas S."/>
            <person name="Kohara Y."/>
            <person name="Levine M."/>
            <person name="Satoh N."/>
            <person name="Rokhsar D.S."/>
        </authorList>
    </citation>
    <scope>NUCLEOTIDE SEQUENCE [LARGE SCALE GENOMIC DNA]</scope>
</reference>
<accession>H2Y2S5</accession>
<keyword evidence="3" id="KW-0479">Metal-binding</keyword>
<keyword evidence="6" id="KW-0408">Iron</keyword>
<protein>
    <recommendedName>
        <fullName evidence="7">Alpha-ketoglutarate-dependent dioxygenase AlkB-like domain-containing protein</fullName>
    </recommendedName>
</protein>
<proteinExistence type="inferred from homology"/>
<dbReference type="Gene3D" id="2.60.120.590">
    <property type="entry name" value="Alpha-ketoglutarate-dependent dioxygenase AlkB-like"/>
    <property type="match status" value="1"/>
</dbReference>
<keyword evidence="4" id="KW-0223">Dioxygenase</keyword>
<dbReference type="STRING" id="7719.ENSCINP00000036210"/>
<dbReference type="PANTHER" id="PTHR46030:SF1">
    <property type="entry name" value="ALPHA-KETOGLUTARATE-DEPENDENT DIOXYGENASE ALKB HOMOLOG 6"/>
    <property type="match status" value="1"/>
</dbReference>
<comment type="cofactor">
    <cofactor evidence="1">
        <name>Fe(2+)</name>
        <dbReference type="ChEBI" id="CHEBI:29033"/>
    </cofactor>
</comment>
<evidence type="ECO:0000259" key="7">
    <source>
        <dbReference type="Pfam" id="PF13532"/>
    </source>
</evidence>
<dbReference type="PANTHER" id="PTHR46030">
    <property type="entry name" value="ALPHA-KETOGLUTARATE-DEPENDENT DIOXYGENASE ALKB HOMOLOG 6"/>
    <property type="match status" value="1"/>
</dbReference>
<dbReference type="InterPro" id="IPR032862">
    <property type="entry name" value="ALKBH6"/>
</dbReference>
<dbReference type="InParanoid" id="H2Y2S5"/>
<evidence type="ECO:0000256" key="5">
    <source>
        <dbReference type="ARBA" id="ARBA00023002"/>
    </source>
</evidence>
<dbReference type="InterPro" id="IPR027450">
    <property type="entry name" value="AlkB-like"/>
</dbReference>
<dbReference type="OMA" id="MERPACI"/>
<dbReference type="SUPFAM" id="SSF51197">
    <property type="entry name" value="Clavaminate synthase-like"/>
    <property type="match status" value="1"/>
</dbReference>
<dbReference type="GeneTree" id="ENSGT00510000048626"/>
<reference evidence="8" key="2">
    <citation type="journal article" date="2008" name="Genome Biol.">
        <title>Improved genome assembly and evidence-based global gene model set for the chordate Ciona intestinalis: new insight into intron and operon populations.</title>
        <authorList>
            <person name="Satou Y."/>
            <person name="Mineta K."/>
            <person name="Ogasawara M."/>
            <person name="Sasakura Y."/>
            <person name="Shoguchi E."/>
            <person name="Ueno K."/>
            <person name="Yamada L."/>
            <person name="Matsumoto J."/>
            <person name="Wasserscheid J."/>
            <person name="Dewar K."/>
            <person name="Wiley G.B."/>
            <person name="Macmil S.L."/>
            <person name="Roe B.A."/>
            <person name="Zeller R.W."/>
            <person name="Hastings K.E."/>
            <person name="Lemaire P."/>
            <person name="Lindquist E."/>
            <person name="Endo T."/>
            <person name="Hotta K."/>
            <person name="Inaba K."/>
        </authorList>
    </citation>
    <scope>NUCLEOTIDE SEQUENCE [LARGE SCALE GENOMIC DNA]</scope>
    <source>
        <strain evidence="8">wild type</strain>
    </source>
</reference>
<reference evidence="8" key="4">
    <citation type="submission" date="2025-09" db="UniProtKB">
        <authorList>
            <consortium name="Ensembl"/>
        </authorList>
    </citation>
    <scope>IDENTIFICATION</scope>
</reference>
<keyword evidence="9" id="KW-1185">Reference proteome</keyword>
<comment type="similarity">
    <text evidence="2">Belongs to the alkB family.</text>
</comment>
<evidence type="ECO:0000313" key="8">
    <source>
        <dbReference type="Ensembl" id="ENSCINP00000036210.1"/>
    </source>
</evidence>
<dbReference type="Ensembl" id="ENSCINT00000031611.1">
    <property type="protein sequence ID" value="ENSCINP00000036210.1"/>
    <property type="gene ID" value="ENSCING00000020875.1"/>
</dbReference>
<evidence type="ECO:0000256" key="3">
    <source>
        <dbReference type="ARBA" id="ARBA00022723"/>
    </source>
</evidence>
<dbReference type="EMBL" id="EAAA01000779">
    <property type="status" value="NOT_ANNOTATED_CDS"/>
    <property type="molecule type" value="Genomic_DNA"/>
</dbReference>
<dbReference type="AlphaFoldDB" id="H2Y2S5"/>
<dbReference type="Proteomes" id="UP000008144">
    <property type="component" value="Chromosome 11"/>
</dbReference>
<name>H2Y2S5_CIOIN</name>
<dbReference type="InterPro" id="IPR037151">
    <property type="entry name" value="AlkB-like_sf"/>
</dbReference>
<dbReference type="GO" id="GO:0051213">
    <property type="term" value="F:dioxygenase activity"/>
    <property type="evidence" value="ECO:0007669"/>
    <property type="project" value="UniProtKB-KW"/>
</dbReference>
<dbReference type="Pfam" id="PF13532">
    <property type="entry name" value="2OG-FeII_Oxy_2"/>
    <property type="match status" value="1"/>
</dbReference>
<evidence type="ECO:0000256" key="6">
    <source>
        <dbReference type="ARBA" id="ARBA00023004"/>
    </source>
</evidence>
<sequence>MNRHQNKIPDAQNIVQSVPNTAYYIPNFITEQNEQFLLNKIYKAPKTKWTCLSNRRLQNWGGIPQPKGMLAEKLPDWLTECCEMIQSTNVVNKTPNHVLVNEYKPGQGIMPHKDGPLYYPTVATISLGSHTCLDFYDDVNDHGSNDLNSR</sequence>
<evidence type="ECO:0000256" key="2">
    <source>
        <dbReference type="ARBA" id="ARBA00007879"/>
    </source>
</evidence>
<reference evidence="8" key="3">
    <citation type="submission" date="2025-08" db="UniProtKB">
        <authorList>
            <consortium name="Ensembl"/>
        </authorList>
    </citation>
    <scope>IDENTIFICATION</scope>
</reference>
<feature type="domain" description="Alpha-ketoglutarate-dependent dioxygenase AlkB-like" evidence="7">
    <location>
        <begin position="60"/>
        <end position="133"/>
    </location>
</feature>
<organism evidence="8 9">
    <name type="scientific">Ciona intestinalis</name>
    <name type="common">Transparent sea squirt</name>
    <name type="synonym">Ascidia intestinalis</name>
    <dbReference type="NCBI Taxonomy" id="7719"/>
    <lineage>
        <taxon>Eukaryota</taxon>
        <taxon>Metazoa</taxon>
        <taxon>Chordata</taxon>
        <taxon>Tunicata</taxon>
        <taxon>Ascidiacea</taxon>
        <taxon>Phlebobranchia</taxon>
        <taxon>Cionidae</taxon>
        <taxon>Ciona</taxon>
    </lineage>
</organism>